<evidence type="ECO:0000256" key="5">
    <source>
        <dbReference type="ARBA" id="ARBA00022692"/>
    </source>
</evidence>
<keyword evidence="10" id="KW-1185">Reference proteome</keyword>
<feature type="transmembrane region" description="Helical" evidence="8">
    <location>
        <begin position="103"/>
        <end position="123"/>
    </location>
</feature>
<evidence type="ECO:0000256" key="7">
    <source>
        <dbReference type="ARBA" id="ARBA00023136"/>
    </source>
</evidence>
<keyword evidence="5 8" id="KW-0812">Transmembrane</keyword>
<comment type="subcellular location">
    <subcellularLocation>
        <location evidence="1">Cell membrane</location>
        <topology evidence="1">Multi-pass membrane protein</topology>
    </subcellularLocation>
</comment>
<organism evidence="9 10">
    <name type="scientific">Cobetia crustatorum</name>
    <dbReference type="NCBI Taxonomy" id="553385"/>
    <lineage>
        <taxon>Bacteria</taxon>
        <taxon>Pseudomonadati</taxon>
        <taxon>Pseudomonadota</taxon>
        <taxon>Gammaproteobacteria</taxon>
        <taxon>Oceanospirillales</taxon>
        <taxon>Halomonadaceae</taxon>
        <taxon>Cobetia</taxon>
    </lineage>
</organism>
<feature type="transmembrane region" description="Helical" evidence="8">
    <location>
        <begin position="276"/>
        <end position="302"/>
    </location>
</feature>
<evidence type="ECO:0000256" key="3">
    <source>
        <dbReference type="ARBA" id="ARBA00022448"/>
    </source>
</evidence>
<feature type="transmembrane region" description="Helical" evidence="8">
    <location>
        <begin position="79"/>
        <end position="96"/>
    </location>
</feature>
<dbReference type="GO" id="GO:0022857">
    <property type="term" value="F:transmembrane transporter activity"/>
    <property type="evidence" value="ECO:0007669"/>
    <property type="project" value="InterPro"/>
</dbReference>
<sequence length="367" mass="37575">MPETKLYRSPTFCSAVSTPTSPLSIASAPAGTLWWRWGAVSLLVYRAPLLAACGLLAALLMSSLASLTLGSAGLDLLDALKAIFGIGEFMHVFVVQELRLPRLLAGMGTGAAFALAGCLMQTLAGNRLATPGIIGIDNGATAFAVASVVGLGASIAPPAMALSGAVVAMALAFGLSGGIGTRGYRFLVAGIGVGALFGAGTQLMLARVSIDVANNAYPWTVGSLNARDANSVIWLGIAMLIGLPLALWLGRGLNTLRFTDRVATGLGLPVARMRLMILWLSVVMTAAAVAVAGPVGMVALVGPEIARYLSRHKGVPLLASALAGALVMVLADLAGRTLLSPLEVPVGIVMAVVGSPYLLWILLRSPR</sequence>
<evidence type="ECO:0000256" key="2">
    <source>
        <dbReference type="ARBA" id="ARBA00007935"/>
    </source>
</evidence>
<dbReference type="RefSeq" id="WP_144726904.1">
    <property type="nucleotide sequence ID" value="NZ_CAWOWR010000087.1"/>
</dbReference>
<dbReference type="Proteomes" id="UP000319941">
    <property type="component" value="Unassembled WGS sequence"/>
</dbReference>
<gene>
    <name evidence="9" type="ORF">FQP86_05965</name>
</gene>
<feature type="transmembrane region" description="Helical" evidence="8">
    <location>
        <begin position="314"/>
        <end position="334"/>
    </location>
</feature>
<keyword evidence="6 8" id="KW-1133">Transmembrane helix</keyword>
<reference evidence="9 10" key="1">
    <citation type="submission" date="2019-07" db="EMBL/GenBank/DDBJ databases">
        <title>Diversity of Bacteria from Kongsfjorden, Arctic.</title>
        <authorList>
            <person name="Yu Y."/>
        </authorList>
    </citation>
    <scope>NUCLEOTIDE SEQUENCE [LARGE SCALE GENOMIC DNA]</scope>
    <source>
        <strain evidence="9 10">SM1923</strain>
    </source>
</reference>
<feature type="transmembrane region" description="Helical" evidence="8">
    <location>
        <begin position="43"/>
        <end position="67"/>
    </location>
</feature>
<dbReference type="InterPro" id="IPR000522">
    <property type="entry name" value="ABC_transptr_permease_BtuC"/>
</dbReference>
<feature type="transmembrane region" description="Helical" evidence="8">
    <location>
        <begin position="231"/>
        <end position="250"/>
    </location>
</feature>
<evidence type="ECO:0000313" key="10">
    <source>
        <dbReference type="Proteomes" id="UP000319941"/>
    </source>
</evidence>
<feature type="transmembrane region" description="Helical" evidence="8">
    <location>
        <begin position="346"/>
        <end position="363"/>
    </location>
</feature>
<feature type="transmembrane region" description="Helical" evidence="8">
    <location>
        <begin position="159"/>
        <end position="180"/>
    </location>
</feature>
<protein>
    <submittedName>
        <fullName evidence="9">Iron ABC transporter permease</fullName>
    </submittedName>
</protein>
<dbReference type="GO" id="GO:0033214">
    <property type="term" value="P:siderophore-iron import into cell"/>
    <property type="evidence" value="ECO:0007669"/>
    <property type="project" value="TreeGrafter"/>
</dbReference>
<name>A0A558HSJ6_9GAMM</name>
<comment type="caution">
    <text evidence="9">The sequence shown here is derived from an EMBL/GenBank/DDBJ whole genome shotgun (WGS) entry which is preliminary data.</text>
</comment>
<dbReference type="PANTHER" id="PTHR30472:SF24">
    <property type="entry name" value="FERRIC ENTEROBACTIN TRANSPORT SYSTEM PERMEASE PROTEIN FEPG"/>
    <property type="match status" value="1"/>
</dbReference>
<dbReference type="STRING" id="553385.GCA_000591415_01230"/>
<dbReference type="SUPFAM" id="SSF81345">
    <property type="entry name" value="ABC transporter involved in vitamin B12 uptake, BtuC"/>
    <property type="match status" value="1"/>
</dbReference>
<accession>A0A558HSJ6</accession>
<comment type="similarity">
    <text evidence="2">Belongs to the binding-protein-dependent transport system permease family. FecCD subfamily.</text>
</comment>
<dbReference type="InterPro" id="IPR037294">
    <property type="entry name" value="ABC_BtuC-like"/>
</dbReference>
<evidence type="ECO:0000256" key="6">
    <source>
        <dbReference type="ARBA" id="ARBA00022989"/>
    </source>
</evidence>
<dbReference type="Pfam" id="PF01032">
    <property type="entry name" value="FecCD"/>
    <property type="match status" value="1"/>
</dbReference>
<dbReference type="Gene3D" id="1.10.3470.10">
    <property type="entry name" value="ABC transporter involved in vitamin B12 uptake, BtuC"/>
    <property type="match status" value="1"/>
</dbReference>
<dbReference type="CDD" id="cd06550">
    <property type="entry name" value="TM_ABC_iron-siderophores_like"/>
    <property type="match status" value="1"/>
</dbReference>
<evidence type="ECO:0000313" key="9">
    <source>
        <dbReference type="EMBL" id="TVU72058.1"/>
    </source>
</evidence>
<dbReference type="PANTHER" id="PTHR30472">
    <property type="entry name" value="FERRIC ENTEROBACTIN TRANSPORT SYSTEM PERMEASE PROTEIN"/>
    <property type="match status" value="1"/>
</dbReference>
<keyword evidence="3" id="KW-0813">Transport</keyword>
<evidence type="ECO:0000256" key="4">
    <source>
        <dbReference type="ARBA" id="ARBA00022475"/>
    </source>
</evidence>
<dbReference type="EMBL" id="VNFH01000003">
    <property type="protein sequence ID" value="TVU72058.1"/>
    <property type="molecule type" value="Genomic_DNA"/>
</dbReference>
<dbReference type="AlphaFoldDB" id="A0A558HSJ6"/>
<evidence type="ECO:0000256" key="1">
    <source>
        <dbReference type="ARBA" id="ARBA00004651"/>
    </source>
</evidence>
<feature type="transmembrane region" description="Helical" evidence="8">
    <location>
        <begin position="186"/>
        <end position="210"/>
    </location>
</feature>
<keyword evidence="4" id="KW-1003">Cell membrane</keyword>
<keyword evidence="7 8" id="KW-0472">Membrane</keyword>
<dbReference type="OrthoDB" id="9055647at2"/>
<dbReference type="GO" id="GO:0005886">
    <property type="term" value="C:plasma membrane"/>
    <property type="evidence" value="ECO:0007669"/>
    <property type="project" value="UniProtKB-SubCell"/>
</dbReference>
<proteinExistence type="inferred from homology"/>
<evidence type="ECO:0000256" key="8">
    <source>
        <dbReference type="SAM" id="Phobius"/>
    </source>
</evidence>